<protein>
    <recommendedName>
        <fullName evidence="3">DUF2634 domain-containing protein</fullName>
    </recommendedName>
</protein>
<organism evidence="1 2">
    <name type="scientific">Paractinoplanes bogorensis</name>
    <dbReference type="NCBI Taxonomy" id="1610840"/>
    <lineage>
        <taxon>Bacteria</taxon>
        <taxon>Bacillati</taxon>
        <taxon>Actinomycetota</taxon>
        <taxon>Actinomycetes</taxon>
        <taxon>Micromonosporales</taxon>
        <taxon>Micromonosporaceae</taxon>
        <taxon>Paractinoplanes</taxon>
    </lineage>
</organism>
<dbReference type="Gene3D" id="3.10.450.40">
    <property type="match status" value="1"/>
</dbReference>
<sequence length="124" mass="13260">MLGHSLELRDGDLVMAGGRMATVAGLANAVQALTLRVLTPLGTDRFAVTYGLDLVPVLTQAVGARTAQDLLRLSLVRTLGSDPRVREIQDVTVSPDPGKRLWRVEVVLIVVDGTARELTFEVGA</sequence>
<accession>A0ABS5Z5K7</accession>
<evidence type="ECO:0000313" key="1">
    <source>
        <dbReference type="EMBL" id="MBU2670218.1"/>
    </source>
</evidence>
<evidence type="ECO:0008006" key="3">
    <source>
        <dbReference type="Google" id="ProtNLM"/>
    </source>
</evidence>
<reference evidence="1 2" key="1">
    <citation type="submission" date="2021-06" db="EMBL/GenBank/DDBJ databases">
        <title>Actinoplanes lichenicola sp. nov., and Actinoplanes ovalisporus sp. nov., isolated from lichen in Thailand.</title>
        <authorList>
            <person name="Saeng-In P."/>
            <person name="Kanchanasin P."/>
            <person name="Yuki M."/>
            <person name="Kudo T."/>
            <person name="Ohkuma M."/>
            <person name="Phongsopitanun W."/>
            <person name="Tanasupawat S."/>
        </authorList>
    </citation>
    <scope>NUCLEOTIDE SEQUENCE [LARGE SCALE GENOMIC DNA]</scope>
    <source>
        <strain evidence="1 2">NBRC 110975</strain>
    </source>
</reference>
<dbReference type="SUPFAM" id="SSF160719">
    <property type="entry name" value="gpW/gp25-like"/>
    <property type="match status" value="1"/>
</dbReference>
<dbReference type="RefSeq" id="WP_215795442.1">
    <property type="nucleotide sequence ID" value="NZ_JAHKKG010000018.1"/>
</dbReference>
<dbReference type="EMBL" id="JAHKKG010000018">
    <property type="protein sequence ID" value="MBU2670218.1"/>
    <property type="molecule type" value="Genomic_DNA"/>
</dbReference>
<name>A0ABS5Z5K7_9ACTN</name>
<keyword evidence="2" id="KW-1185">Reference proteome</keyword>
<comment type="caution">
    <text evidence="1">The sequence shown here is derived from an EMBL/GenBank/DDBJ whole genome shotgun (WGS) entry which is preliminary data.</text>
</comment>
<dbReference type="Proteomes" id="UP001519654">
    <property type="component" value="Unassembled WGS sequence"/>
</dbReference>
<gene>
    <name evidence="1" type="ORF">KOI35_42630</name>
</gene>
<evidence type="ECO:0000313" key="2">
    <source>
        <dbReference type="Proteomes" id="UP001519654"/>
    </source>
</evidence>
<proteinExistence type="predicted"/>